<dbReference type="PANTHER" id="PTHR21468">
    <property type="entry name" value="HSD9"/>
    <property type="match status" value="1"/>
</dbReference>
<evidence type="ECO:0000313" key="2">
    <source>
        <dbReference type="Ensembl" id="ENSLLTP00000000014.1"/>
    </source>
</evidence>
<sequence>MMAKWQYIKDQEKLIRDMRFQIHYVEQKLVQKQTEIDYWTAYKNVGSTEHGNQIRFLEQDIKKLKEDLEEMTEFFRISLEEAKEKIDKITLRKMELKKEWATENAVKHIDKISRREIKEYEWLKEEVEAYRKEVTALEEAVHEMEKENIYLINKLFERRLQFLKVPRKLFLTQGAGLQVPGENLDQEEAEEDGMPARELVISVDPKSSEEKRELEKPSWEDFEVVYLRGMSANQFLPPLLYEDTNDFKEYKELGPLDLKLMCTVGEQMPIHEDIKEMPSKTQFEERYDPNKSAQHITYRMIKSVFP</sequence>
<reference evidence="2" key="2">
    <citation type="submission" date="2025-09" db="UniProtKB">
        <authorList>
            <consortium name="Ensembl"/>
        </authorList>
    </citation>
    <scope>IDENTIFICATION</scope>
</reference>
<reference evidence="2" key="1">
    <citation type="submission" date="2025-08" db="UniProtKB">
        <authorList>
            <consortium name="Ensembl"/>
        </authorList>
    </citation>
    <scope>IDENTIFICATION</scope>
</reference>
<dbReference type="Proteomes" id="UP000694406">
    <property type="component" value="Unplaced"/>
</dbReference>
<evidence type="ECO:0000313" key="3">
    <source>
        <dbReference type="Proteomes" id="UP000694406"/>
    </source>
</evidence>
<protein>
    <recommendedName>
        <fullName evidence="4">Coiled-coil domain-containing protein 83</fullName>
    </recommendedName>
</protein>
<dbReference type="Ensembl" id="ENSLLTT00000000015.1">
    <property type="protein sequence ID" value="ENSLLTP00000000014.1"/>
    <property type="gene ID" value="ENSLLTG00000000014.1"/>
</dbReference>
<organism evidence="2 3">
    <name type="scientific">Laticauda laticaudata</name>
    <name type="common">Blue-ringed sea krait</name>
    <name type="synonym">Blue-lipped sea krait</name>
    <dbReference type="NCBI Taxonomy" id="8630"/>
    <lineage>
        <taxon>Eukaryota</taxon>
        <taxon>Metazoa</taxon>
        <taxon>Chordata</taxon>
        <taxon>Craniata</taxon>
        <taxon>Vertebrata</taxon>
        <taxon>Euteleostomi</taxon>
        <taxon>Lepidosauria</taxon>
        <taxon>Squamata</taxon>
        <taxon>Bifurcata</taxon>
        <taxon>Unidentata</taxon>
        <taxon>Episquamata</taxon>
        <taxon>Toxicofera</taxon>
        <taxon>Serpentes</taxon>
        <taxon>Colubroidea</taxon>
        <taxon>Elapidae</taxon>
        <taxon>Laticaudinae</taxon>
        <taxon>Laticauda</taxon>
    </lineage>
</organism>
<evidence type="ECO:0000256" key="1">
    <source>
        <dbReference type="SAM" id="Coils"/>
    </source>
</evidence>
<keyword evidence="3" id="KW-1185">Reference proteome</keyword>
<dbReference type="GeneTree" id="ENSGT00390000013087"/>
<proteinExistence type="predicted"/>
<feature type="coiled-coil region" evidence="1">
    <location>
        <begin position="47"/>
        <end position="147"/>
    </location>
</feature>
<evidence type="ECO:0008006" key="4">
    <source>
        <dbReference type="Google" id="ProtNLM"/>
    </source>
</evidence>
<accession>A0A8C5RB47</accession>
<keyword evidence="1" id="KW-0175">Coiled coil</keyword>
<dbReference type="AlphaFoldDB" id="A0A8C5RB47"/>
<dbReference type="PANTHER" id="PTHR21468:SF1">
    <property type="entry name" value="COILED-COIL DOMAIN-CONTAINING PROTEIN 83"/>
    <property type="match status" value="1"/>
</dbReference>
<dbReference type="InterPro" id="IPR026702">
    <property type="entry name" value="CCDC83"/>
</dbReference>
<name>A0A8C5RB47_LATLA</name>